<keyword evidence="3" id="KW-1185">Reference proteome</keyword>
<proteinExistence type="predicted"/>
<dbReference type="Gene3D" id="3.30.460.10">
    <property type="entry name" value="Beta Polymerase, domain 2"/>
    <property type="match status" value="1"/>
</dbReference>
<dbReference type="EMBL" id="DF820464">
    <property type="protein sequence ID" value="GAK56492.1"/>
    <property type="molecule type" value="Genomic_DNA"/>
</dbReference>
<dbReference type="SUPFAM" id="SSF81301">
    <property type="entry name" value="Nucleotidyltransferase"/>
    <property type="match status" value="1"/>
</dbReference>
<evidence type="ECO:0000259" key="1">
    <source>
        <dbReference type="Pfam" id="PF01909"/>
    </source>
</evidence>
<dbReference type="STRING" id="1499967.U27_03454"/>
<protein>
    <submittedName>
        <fullName evidence="2">Predicted nucleotidyltransferase</fullName>
    </submittedName>
</protein>
<keyword evidence="2" id="KW-0808">Transferase</keyword>
<dbReference type="Proteomes" id="UP000030661">
    <property type="component" value="Unassembled WGS sequence"/>
</dbReference>
<dbReference type="HOGENOM" id="CLU_130257_3_0_0"/>
<dbReference type="InterPro" id="IPR002934">
    <property type="entry name" value="Polymerase_NTP_transf_dom"/>
</dbReference>
<evidence type="ECO:0000313" key="2">
    <source>
        <dbReference type="EMBL" id="GAK56492.1"/>
    </source>
</evidence>
<dbReference type="GO" id="GO:0016779">
    <property type="term" value="F:nucleotidyltransferase activity"/>
    <property type="evidence" value="ECO:0007669"/>
    <property type="project" value="InterPro"/>
</dbReference>
<name>A0A081BVY7_VECG1</name>
<dbReference type="CDD" id="cd05403">
    <property type="entry name" value="NT_KNTase_like"/>
    <property type="match status" value="1"/>
</dbReference>
<gene>
    <name evidence="2" type="ORF">U27_03454</name>
</gene>
<feature type="domain" description="Polymerase nucleotidyl transferase" evidence="1">
    <location>
        <begin position="48"/>
        <end position="116"/>
    </location>
</feature>
<dbReference type="Pfam" id="PF01909">
    <property type="entry name" value="NTP_transf_2"/>
    <property type="match status" value="1"/>
</dbReference>
<accession>A0A081BVY7</accession>
<reference evidence="2" key="1">
    <citation type="journal article" date="2015" name="PeerJ">
        <title>First genomic representation of candidate bacterial phylum KSB3 points to enhanced environmental sensing as a trigger of wastewater bulking.</title>
        <authorList>
            <person name="Sekiguchi Y."/>
            <person name="Ohashi A."/>
            <person name="Parks D.H."/>
            <person name="Yamauchi T."/>
            <person name="Tyson G.W."/>
            <person name="Hugenholtz P."/>
        </authorList>
    </citation>
    <scope>NUCLEOTIDE SEQUENCE [LARGE SCALE GENOMIC DNA]</scope>
</reference>
<dbReference type="AlphaFoldDB" id="A0A081BVY7"/>
<dbReference type="PANTHER" id="PTHR33933:SF1">
    <property type="entry name" value="PROTEIN ADENYLYLTRANSFERASE MNTA-RELATED"/>
    <property type="match status" value="1"/>
</dbReference>
<dbReference type="InterPro" id="IPR052548">
    <property type="entry name" value="Type_VII_TA_antitoxin"/>
</dbReference>
<sequence>MSFGSPDAMKIRCSVKLQFRRCSNGARNWSFALHFQKNTSMQYERTVQKLKHRLRTHWGKALDQVIIFGSVARDAARSTSDIDVMVILDDSTLDVTWKTLSEVRTVVYPLELEDDVIFDLKVMGKHALQGIAGHTPFVETVLREGIRI</sequence>
<dbReference type="InterPro" id="IPR043519">
    <property type="entry name" value="NT_sf"/>
</dbReference>
<evidence type="ECO:0000313" key="3">
    <source>
        <dbReference type="Proteomes" id="UP000030661"/>
    </source>
</evidence>
<organism evidence="2">
    <name type="scientific">Vecturithrix granuli</name>
    <dbReference type="NCBI Taxonomy" id="1499967"/>
    <lineage>
        <taxon>Bacteria</taxon>
        <taxon>Candidatus Moduliflexota</taxon>
        <taxon>Candidatus Vecturitrichia</taxon>
        <taxon>Candidatus Vecturitrichales</taxon>
        <taxon>Candidatus Vecturitrichaceae</taxon>
        <taxon>Candidatus Vecturithrix</taxon>
    </lineage>
</organism>
<dbReference type="PANTHER" id="PTHR33933">
    <property type="entry name" value="NUCLEOTIDYLTRANSFERASE"/>
    <property type="match status" value="1"/>
</dbReference>